<protein>
    <recommendedName>
        <fullName evidence="3">START domain-containing protein</fullName>
    </recommendedName>
</protein>
<accession>A0A9W7ADQ0</accession>
<sequence>MVDLTAKLIKPNKNSRMLGSNLDGTEDMHIIIDMPFPLSARECVVRRSVEVGEETCWIITRTHPGKDARSVRKNPLRVMSTVDIGGYYMEAVGGERTRVTYMVGCDLKGVFALDWIARRAAPQNLK</sequence>
<reference evidence="1" key="1">
    <citation type="submission" date="2022-07" db="EMBL/GenBank/DDBJ databases">
        <title>Genome analysis of Parmales, a sister group of diatoms, reveals the evolutionary specialization of diatoms from phago-mixotrophs to photoautotrophs.</title>
        <authorList>
            <person name="Ban H."/>
            <person name="Sato S."/>
            <person name="Yoshikawa S."/>
            <person name="Kazumasa Y."/>
            <person name="Nakamura Y."/>
            <person name="Ichinomiya M."/>
            <person name="Saitoh K."/>
            <person name="Sato N."/>
            <person name="Blanc-Mathieu R."/>
            <person name="Endo H."/>
            <person name="Kuwata A."/>
            <person name="Ogata H."/>
        </authorList>
    </citation>
    <scope>NUCLEOTIDE SEQUENCE</scope>
</reference>
<dbReference type="AlphaFoldDB" id="A0A9W7ADQ0"/>
<dbReference type="Gene3D" id="3.30.530.20">
    <property type="match status" value="1"/>
</dbReference>
<evidence type="ECO:0000313" key="1">
    <source>
        <dbReference type="EMBL" id="GMH68606.1"/>
    </source>
</evidence>
<evidence type="ECO:0000313" key="2">
    <source>
        <dbReference type="Proteomes" id="UP001165082"/>
    </source>
</evidence>
<evidence type="ECO:0008006" key="3">
    <source>
        <dbReference type="Google" id="ProtNLM"/>
    </source>
</evidence>
<dbReference type="Proteomes" id="UP001165082">
    <property type="component" value="Unassembled WGS sequence"/>
</dbReference>
<feature type="non-terminal residue" evidence="1">
    <location>
        <position position="126"/>
    </location>
</feature>
<dbReference type="OrthoDB" id="10642606at2759"/>
<proteinExistence type="predicted"/>
<dbReference type="InterPro" id="IPR023393">
    <property type="entry name" value="START-like_dom_sf"/>
</dbReference>
<comment type="caution">
    <text evidence="1">The sequence shown here is derived from an EMBL/GenBank/DDBJ whole genome shotgun (WGS) entry which is preliminary data.</text>
</comment>
<organism evidence="1 2">
    <name type="scientific">Triparma retinervis</name>
    <dbReference type="NCBI Taxonomy" id="2557542"/>
    <lineage>
        <taxon>Eukaryota</taxon>
        <taxon>Sar</taxon>
        <taxon>Stramenopiles</taxon>
        <taxon>Ochrophyta</taxon>
        <taxon>Bolidophyceae</taxon>
        <taxon>Parmales</taxon>
        <taxon>Triparmaceae</taxon>
        <taxon>Triparma</taxon>
    </lineage>
</organism>
<dbReference type="SUPFAM" id="SSF55961">
    <property type="entry name" value="Bet v1-like"/>
    <property type="match status" value="1"/>
</dbReference>
<dbReference type="EMBL" id="BRXZ01004109">
    <property type="protein sequence ID" value="GMH68606.1"/>
    <property type="molecule type" value="Genomic_DNA"/>
</dbReference>
<keyword evidence="2" id="KW-1185">Reference proteome</keyword>
<name>A0A9W7ADQ0_9STRA</name>
<gene>
    <name evidence="1" type="ORF">TrRE_jg6954</name>
</gene>